<keyword evidence="3" id="KW-0560">Oxidoreductase</keyword>
<dbReference type="AlphaFoldDB" id="A0A4R9LLW4"/>
<dbReference type="PANTHER" id="PTHR13887">
    <property type="entry name" value="GLUTATHIONE S-TRANSFERASE KAPPA"/>
    <property type="match status" value="1"/>
</dbReference>
<dbReference type="InterPro" id="IPR012336">
    <property type="entry name" value="Thioredoxin-like_fold"/>
</dbReference>
<comment type="similarity">
    <text evidence="1">Belongs to the thioredoxin family. DsbA subfamily.</text>
</comment>
<dbReference type="Proteomes" id="UP000298264">
    <property type="component" value="Unassembled WGS sequence"/>
</dbReference>
<accession>A0A4R9LLW4</accession>
<dbReference type="OrthoDB" id="117402at2"/>
<evidence type="ECO:0000259" key="7">
    <source>
        <dbReference type="PROSITE" id="PS51352"/>
    </source>
</evidence>
<dbReference type="GO" id="GO:0016491">
    <property type="term" value="F:oxidoreductase activity"/>
    <property type="evidence" value="ECO:0007669"/>
    <property type="project" value="UniProtKB-KW"/>
</dbReference>
<evidence type="ECO:0000256" key="5">
    <source>
        <dbReference type="ARBA" id="ARBA00023284"/>
    </source>
</evidence>
<keyword evidence="4" id="KW-1015">Disulfide bond</keyword>
<evidence type="ECO:0000256" key="2">
    <source>
        <dbReference type="ARBA" id="ARBA00022729"/>
    </source>
</evidence>
<keyword evidence="6" id="KW-0812">Transmembrane</keyword>
<dbReference type="InterPro" id="IPR013766">
    <property type="entry name" value="Thioredoxin_domain"/>
</dbReference>
<gene>
    <name evidence="8" type="ORF">EHS11_12780</name>
</gene>
<dbReference type="InterPro" id="IPR036249">
    <property type="entry name" value="Thioredoxin-like_sf"/>
</dbReference>
<keyword evidence="5" id="KW-0676">Redox-active center</keyword>
<dbReference type="EMBL" id="RQHV01000053">
    <property type="protein sequence ID" value="TGN09109.1"/>
    <property type="molecule type" value="Genomic_DNA"/>
</dbReference>
<name>A0A4R9LLW4_9LEPT</name>
<dbReference type="SUPFAM" id="SSF52833">
    <property type="entry name" value="Thioredoxin-like"/>
    <property type="match status" value="1"/>
</dbReference>
<comment type="caution">
    <text evidence="8">The sequence shown here is derived from an EMBL/GenBank/DDBJ whole genome shotgun (WGS) entry which is preliminary data.</text>
</comment>
<evidence type="ECO:0000256" key="3">
    <source>
        <dbReference type="ARBA" id="ARBA00023002"/>
    </source>
</evidence>
<feature type="transmembrane region" description="Helical" evidence="6">
    <location>
        <begin position="16"/>
        <end position="36"/>
    </location>
</feature>
<dbReference type="Gene3D" id="3.40.30.10">
    <property type="entry name" value="Glutaredoxin"/>
    <property type="match status" value="1"/>
</dbReference>
<evidence type="ECO:0000256" key="6">
    <source>
        <dbReference type="SAM" id="Phobius"/>
    </source>
</evidence>
<dbReference type="Pfam" id="PF13462">
    <property type="entry name" value="Thioredoxin_4"/>
    <property type="match status" value="1"/>
</dbReference>
<keyword evidence="6" id="KW-0472">Membrane</keyword>
<evidence type="ECO:0000313" key="9">
    <source>
        <dbReference type="Proteomes" id="UP000298264"/>
    </source>
</evidence>
<feature type="domain" description="Thioredoxin" evidence="7">
    <location>
        <begin position="167"/>
        <end position="348"/>
    </location>
</feature>
<evidence type="ECO:0000256" key="1">
    <source>
        <dbReference type="ARBA" id="ARBA00005791"/>
    </source>
</evidence>
<sequence length="349" mass="39348">MENSIQKWIEQPFSKLAVGAIVVLAVLAGVSIPSFIQAKFNQDAVSIGGKKYDITDVKKTSPIAYSKYQTDYANLIKNTLAEFAQDKLFEIVGAEKNIPAADVLKQGFVPKEPTDQEIADIYNTYKAQLGGKSLAQAKDQIVGLLKNQQEQEHSRNVYKEIVQKYPVDFLIKEPDVVRVTVDTENNPSIGPEKAKITIVEFSDFECPYCKRSQDVNRRLREKYKDQIRWVFRDFPLPFHQDAMYAHMAANCSLSQGKYWEVFPVLFENSGNLSASNVDFLVIKAGVDKSKYQACMNDKDKLQAEINKDIQEGQKVGVSGTPAFFINGIFISGALPYESFEEIIEKELKN</sequence>
<evidence type="ECO:0000313" key="8">
    <source>
        <dbReference type="EMBL" id="TGN09109.1"/>
    </source>
</evidence>
<keyword evidence="9" id="KW-1185">Reference proteome</keyword>
<keyword evidence="2" id="KW-0732">Signal</keyword>
<organism evidence="8 9">
    <name type="scientific">Leptospira ilyithenensis</name>
    <dbReference type="NCBI Taxonomy" id="2484901"/>
    <lineage>
        <taxon>Bacteria</taxon>
        <taxon>Pseudomonadati</taxon>
        <taxon>Spirochaetota</taxon>
        <taxon>Spirochaetia</taxon>
        <taxon>Leptospirales</taxon>
        <taxon>Leptospiraceae</taxon>
        <taxon>Leptospira</taxon>
    </lineage>
</organism>
<dbReference type="PROSITE" id="PS51352">
    <property type="entry name" value="THIOREDOXIN_2"/>
    <property type="match status" value="1"/>
</dbReference>
<proteinExistence type="inferred from homology"/>
<protein>
    <submittedName>
        <fullName evidence="8">Oxidoreductase</fullName>
    </submittedName>
</protein>
<dbReference type="RefSeq" id="WP_135764800.1">
    <property type="nucleotide sequence ID" value="NZ_RQHV01000053.1"/>
</dbReference>
<reference evidence="8" key="1">
    <citation type="journal article" date="2019" name="PLoS Negl. Trop. Dis.">
        <title>Revisiting the worldwide diversity of Leptospira species in the environment.</title>
        <authorList>
            <person name="Vincent A.T."/>
            <person name="Schiettekatte O."/>
            <person name="Bourhy P."/>
            <person name="Veyrier F.J."/>
            <person name="Picardeau M."/>
        </authorList>
    </citation>
    <scope>NUCLEOTIDE SEQUENCE [LARGE SCALE GENOMIC DNA]</scope>
    <source>
        <strain evidence="8">201400974</strain>
    </source>
</reference>
<dbReference type="PANTHER" id="PTHR13887:SF14">
    <property type="entry name" value="DISULFIDE BOND FORMATION PROTEIN D"/>
    <property type="match status" value="1"/>
</dbReference>
<keyword evidence="6" id="KW-1133">Transmembrane helix</keyword>
<evidence type="ECO:0000256" key="4">
    <source>
        <dbReference type="ARBA" id="ARBA00023157"/>
    </source>
</evidence>